<evidence type="ECO:0000313" key="2">
    <source>
        <dbReference type="EMBL" id="KAK4134490.1"/>
    </source>
</evidence>
<feature type="region of interest" description="Disordered" evidence="1">
    <location>
        <begin position="1"/>
        <end position="87"/>
    </location>
</feature>
<feature type="compositionally biased region" description="Polar residues" evidence="1">
    <location>
        <begin position="64"/>
        <end position="87"/>
    </location>
</feature>
<proteinExistence type="predicted"/>
<dbReference type="EMBL" id="MU853408">
    <property type="protein sequence ID" value="KAK4134490.1"/>
    <property type="molecule type" value="Genomic_DNA"/>
</dbReference>
<name>A0AAN6UKX5_9PEZI</name>
<dbReference type="AlphaFoldDB" id="A0AAN6UKX5"/>
<evidence type="ECO:0000256" key="1">
    <source>
        <dbReference type="SAM" id="MobiDB-lite"/>
    </source>
</evidence>
<dbReference type="Proteomes" id="UP001304895">
    <property type="component" value="Unassembled WGS sequence"/>
</dbReference>
<reference evidence="2" key="2">
    <citation type="submission" date="2023-05" db="EMBL/GenBank/DDBJ databases">
        <authorList>
            <consortium name="Lawrence Berkeley National Laboratory"/>
            <person name="Steindorff A."/>
            <person name="Hensen N."/>
            <person name="Bonometti L."/>
            <person name="Westerberg I."/>
            <person name="Brannstrom I.O."/>
            <person name="Guillou S."/>
            <person name="Cros-Aarteil S."/>
            <person name="Calhoun S."/>
            <person name="Haridas S."/>
            <person name="Kuo A."/>
            <person name="Mondo S."/>
            <person name="Pangilinan J."/>
            <person name="Riley R."/>
            <person name="Labutti K."/>
            <person name="Andreopoulos B."/>
            <person name="Lipzen A."/>
            <person name="Chen C."/>
            <person name="Yanf M."/>
            <person name="Daum C."/>
            <person name="Ng V."/>
            <person name="Clum A."/>
            <person name="Ohm R."/>
            <person name="Martin F."/>
            <person name="Silar P."/>
            <person name="Natvig D."/>
            <person name="Lalanne C."/>
            <person name="Gautier V."/>
            <person name="Ament-Velasquez S.L."/>
            <person name="Kruys A."/>
            <person name="Hutchinson M.I."/>
            <person name="Powell A.J."/>
            <person name="Barry K."/>
            <person name="Miller A.N."/>
            <person name="Grigoriev I.V."/>
            <person name="Debuchy R."/>
            <person name="Gladieux P."/>
            <person name="Thoren M.H."/>
            <person name="Johannesson H."/>
        </authorList>
    </citation>
    <scope>NUCLEOTIDE SEQUENCE</scope>
    <source>
        <strain evidence="2">CBS 123565</strain>
    </source>
</reference>
<gene>
    <name evidence="2" type="ORF">BT67DRAFT_379785</name>
</gene>
<evidence type="ECO:0000313" key="3">
    <source>
        <dbReference type="Proteomes" id="UP001304895"/>
    </source>
</evidence>
<comment type="caution">
    <text evidence="2">The sequence shown here is derived from an EMBL/GenBank/DDBJ whole genome shotgun (WGS) entry which is preliminary data.</text>
</comment>
<reference evidence="2" key="1">
    <citation type="journal article" date="2023" name="Mol. Phylogenet. Evol.">
        <title>Genome-scale phylogeny and comparative genomics of the fungal order Sordariales.</title>
        <authorList>
            <person name="Hensen N."/>
            <person name="Bonometti L."/>
            <person name="Westerberg I."/>
            <person name="Brannstrom I.O."/>
            <person name="Guillou S."/>
            <person name="Cros-Aarteil S."/>
            <person name="Calhoun S."/>
            <person name="Haridas S."/>
            <person name="Kuo A."/>
            <person name="Mondo S."/>
            <person name="Pangilinan J."/>
            <person name="Riley R."/>
            <person name="LaButti K."/>
            <person name="Andreopoulos B."/>
            <person name="Lipzen A."/>
            <person name="Chen C."/>
            <person name="Yan M."/>
            <person name="Daum C."/>
            <person name="Ng V."/>
            <person name="Clum A."/>
            <person name="Steindorff A."/>
            <person name="Ohm R.A."/>
            <person name="Martin F."/>
            <person name="Silar P."/>
            <person name="Natvig D.O."/>
            <person name="Lalanne C."/>
            <person name="Gautier V."/>
            <person name="Ament-Velasquez S.L."/>
            <person name="Kruys A."/>
            <person name="Hutchinson M.I."/>
            <person name="Powell A.J."/>
            <person name="Barry K."/>
            <person name="Miller A.N."/>
            <person name="Grigoriev I.V."/>
            <person name="Debuchy R."/>
            <person name="Gladieux P."/>
            <person name="Hiltunen Thoren M."/>
            <person name="Johannesson H."/>
        </authorList>
    </citation>
    <scope>NUCLEOTIDE SEQUENCE</scope>
    <source>
        <strain evidence="2">CBS 123565</strain>
    </source>
</reference>
<sequence length="87" mass="8438">MSGSGGGKAGPTKTPANANVGVNKPGMLDEQGAVGKQFTPEGAIGGTAQKVGGPLGKEGMIGKQFTTEGSIGGTVQNTMGGMSKKSN</sequence>
<accession>A0AAN6UKX5</accession>
<protein>
    <submittedName>
        <fullName evidence="2">Uncharacterized protein</fullName>
    </submittedName>
</protein>
<organism evidence="2 3">
    <name type="scientific">Trichocladium antarcticum</name>
    <dbReference type="NCBI Taxonomy" id="1450529"/>
    <lineage>
        <taxon>Eukaryota</taxon>
        <taxon>Fungi</taxon>
        <taxon>Dikarya</taxon>
        <taxon>Ascomycota</taxon>
        <taxon>Pezizomycotina</taxon>
        <taxon>Sordariomycetes</taxon>
        <taxon>Sordariomycetidae</taxon>
        <taxon>Sordariales</taxon>
        <taxon>Chaetomiaceae</taxon>
        <taxon>Trichocladium</taxon>
    </lineage>
</organism>
<keyword evidence="3" id="KW-1185">Reference proteome</keyword>